<sequence>MKHKQKAIQLDKAKLQAHPLLGELIKNDLVNLKVNHCIGELSIEVIQTILDLHPLPVTLSTDGDCYLTLASSGILERFKAHPLSKKLTLKVLIYPADAVEHMLSVTLLYNCAVTLYLKNCLGANIQQRHACFKAHGIHAPKKTILANLANTSPSAFR</sequence>
<dbReference type="KEGG" id="ptn:PTRA_a0460"/>
<dbReference type="OrthoDB" id="6316069at2"/>
<name>A0A0U2WU38_9GAMM</name>
<dbReference type="Proteomes" id="UP000065261">
    <property type="component" value="Chromosome I"/>
</dbReference>
<evidence type="ECO:0000313" key="1">
    <source>
        <dbReference type="EMBL" id="ALS31816.1"/>
    </source>
</evidence>
<dbReference type="AlphaFoldDB" id="A0A0U2WU38"/>
<gene>
    <name evidence="1" type="ORF">PTRA_a0460</name>
</gene>
<proteinExistence type="predicted"/>
<protein>
    <submittedName>
        <fullName evidence="1">Uncharacterized protein</fullName>
    </submittedName>
</protein>
<dbReference type="EMBL" id="CP011034">
    <property type="protein sequence ID" value="ALS31816.1"/>
    <property type="molecule type" value="Genomic_DNA"/>
</dbReference>
<reference evidence="1 2" key="1">
    <citation type="submission" date="2015-03" db="EMBL/GenBank/DDBJ databases">
        <authorList>
            <person name="Murphy D."/>
        </authorList>
    </citation>
    <scope>NUCLEOTIDE SEQUENCE [LARGE SCALE GENOMIC DNA]</scope>
    <source>
        <strain evidence="1 2">KMM 520</strain>
    </source>
</reference>
<accession>A0A0U2WU38</accession>
<dbReference type="RefSeq" id="WP_058372501.1">
    <property type="nucleotide sequence ID" value="NZ_CP011034.1"/>
</dbReference>
<dbReference type="PATRIC" id="fig|1315283.4.peg.411"/>
<evidence type="ECO:0000313" key="2">
    <source>
        <dbReference type="Proteomes" id="UP000065261"/>
    </source>
</evidence>
<organism evidence="1">
    <name type="scientific">Pseudoalteromonas translucida KMM 520</name>
    <dbReference type="NCBI Taxonomy" id="1315283"/>
    <lineage>
        <taxon>Bacteria</taxon>
        <taxon>Pseudomonadati</taxon>
        <taxon>Pseudomonadota</taxon>
        <taxon>Gammaproteobacteria</taxon>
        <taxon>Alteromonadales</taxon>
        <taxon>Pseudoalteromonadaceae</taxon>
        <taxon>Pseudoalteromonas</taxon>
    </lineage>
</organism>